<comment type="cofactor">
    <cofactor evidence="1">
        <name>[4Fe-4S] cluster</name>
        <dbReference type="ChEBI" id="CHEBI:49883"/>
    </cofactor>
</comment>
<dbReference type="GO" id="GO:0046872">
    <property type="term" value="F:metal ion binding"/>
    <property type="evidence" value="ECO:0007669"/>
    <property type="project" value="UniProtKB-KW"/>
</dbReference>
<dbReference type="eggNOG" id="COG0535">
    <property type="taxonomic scope" value="Bacteria"/>
</dbReference>
<evidence type="ECO:0000259" key="7">
    <source>
        <dbReference type="Pfam" id="PF04055"/>
    </source>
</evidence>
<dbReference type="HOGENOM" id="CLU_1060727_0_0_7"/>
<gene>
    <name evidence="8" type="ordered locus">Geob_3327</name>
</gene>
<sequence length="262" mass="29649">MKTATSSHTSFIQIEITTICNFDCFYCAGRNMPQRHMGLDLFNTILASLPLEPCTISLQGEGEPTLHPHFISMAKQVIEAGHIPYTITNCSCLDASVIAEVFPQIGVSLDTLDPGEAQRLGRHDLRQVVENLDRLLQRMGPDRVILHTVNYGQQMERFTKLVESRGFSRHIVQPLQMKDDYRKRYCNVPVGPQGWKSAHYLGCRYLQQPLMRYFDVNGREMPCCYIKDASKFVSTDHARSVMGQGRVPDCCAGCREITMGRS</sequence>
<dbReference type="STRING" id="316067.Geob_3327"/>
<dbReference type="InterPro" id="IPR000385">
    <property type="entry name" value="MoaA_NifB_PqqE_Fe-S-bd_CS"/>
</dbReference>
<dbReference type="PANTHER" id="PTHR43787:SF3">
    <property type="entry name" value="ARYLSULFATASE REGULATORY PROTEIN"/>
    <property type="match status" value="1"/>
</dbReference>
<evidence type="ECO:0000256" key="3">
    <source>
        <dbReference type="ARBA" id="ARBA00022691"/>
    </source>
</evidence>
<proteinExistence type="predicted"/>
<protein>
    <submittedName>
        <fullName evidence="8">Radical SAM domain iron-sulfur cluster-binding oxidoreductase</fullName>
    </submittedName>
</protein>
<dbReference type="Gene3D" id="3.20.20.70">
    <property type="entry name" value="Aldolase class I"/>
    <property type="match status" value="1"/>
</dbReference>
<dbReference type="InterPro" id="IPR013785">
    <property type="entry name" value="Aldolase_TIM"/>
</dbReference>
<dbReference type="RefSeq" id="WP_012648398.1">
    <property type="nucleotide sequence ID" value="NC_011979.1"/>
</dbReference>
<evidence type="ECO:0000313" key="9">
    <source>
        <dbReference type="Proteomes" id="UP000007721"/>
    </source>
</evidence>
<evidence type="ECO:0000256" key="1">
    <source>
        <dbReference type="ARBA" id="ARBA00001966"/>
    </source>
</evidence>
<dbReference type="EMBL" id="CP001390">
    <property type="protein sequence ID" value="ACM21670.1"/>
    <property type="molecule type" value="Genomic_DNA"/>
</dbReference>
<evidence type="ECO:0000256" key="6">
    <source>
        <dbReference type="ARBA" id="ARBA00023014"/>
    </source>
</evidence>
<dbReference type="AlphaFoldDB" id="B9M4Y6"/>
<dbReference type="SFLD" id="SFLDS00029">
    <property type="entry name" value="Radical_SAM"/>
    <property type="match status" value="1"/>
</dbReference>
<dbReference type="PANTHER" id="PTHR43787">
    <property type="entry name" value="FEMO COFACTOR BIOSYNTHESIS PROTEIN NIFB-RELATED"/>
    <property type="match status" value="1"/>
</dbReference>
<reference evidence="8 9" key="1">
    <citation type="submission" date="2009-01" db="EMBL/GenBank/DDBJ databases">
        <title>Complete sequence of Geobacter sp. FRC-32.</title>
        <authorList>
            <consortium name="US DOE Joint Genome Institute"/>
            <person name="Lucas S."/>
            <person name="Copeland A."/>
            <person name="Lapidus A."/>
            <person name="Glavina del Rio T."/>
            <person name="Dalin E."/>
            <person name="Tice H."/>
            <person name="Bruce D."/>
            <person name="Goodwin L."/>
            <person name="Pitluck S."/>
            <person name="Saunders E."/>
            <person name="Brettin T."/>
            <person name="Detter J.C."/>
            <person name="Han C."/>
            <person name="Larimer F."/>
            <person name="Land M."/>
            <person name="Hauser L."/>
            <person name="Kyrpides N."/>
            <person name="Ovchinnikova G."/>
            <person name="Kostka J."/>
            <person name="Richardson P."/>
        </authorList>
    </citation>
    <scope>NUCLEOTIDE SEQUENCE [LARGE SCALE GENOMIC DNA]</scope>
    <source>
        <strain evidence="9">DSM 22248 / JCM 15807 / FRC-32</strain>
    </source>
</reference>
<dbReference type="Pfam" id="PF04055">
    <property type="entry name" value="Radical_SAM"/>
    <property type="match status" value="1"/>
</dbReference>
<name>B9M4Y6_GEODF</name>
<dbReference type="InterPro" id="IPR007197">
    <property type="entry name" value="rSAM"/>
</dbReference>
<dbReference type="Proteomes" id="UP000007721">
    <property type="component" value="Chromosome"/>
</dbReference>
<evidence type="ECO:0000256" key="5">
    <source>
        <dbReference type="ARBA" id="ARBA00023004"/>
    </source>
</evidence>
<dbReference type="OrthoDB" id="9772409at2"/>
<keyword evidence="6" id="KW-0411">Iron-sulfur</keyword>
<evidence type="ECO:0000256" key="2">
    <source>
        <dbReference type="ARBA" id="ARBA00022485"/>
    </source>
</evidence>
<feature type="domain" description="Radical SAM core" evidence="7">
    <location>
        <begin position="14"/>
        <end position="163"/>
    </location>
</feature>
<dbReference type="SUPFAM" id="SSF102114">
    <property type="entry name" value="Radical SAM enzymes"/>
    <property type="match status" value="1"/>
</dbReference>
<organism evidence="8 9">
    <name type="scientific">Geotalea daltonii (strain DSM 22248 / JCM 15807 / FRC-32)</name>
    <name type="common">Geobacter daltonii</name>
    <dbReference type="NCBI Taxonomy" id="316067"/>
    <lineage>
        <taxon>Bacteria</taxon>
        <taxon>Pseudomonadati</taxon>
        <taxon>Thermodesulfobacteriota</taxon>
        <taxon>Desulfuromonadia</taxon>
        <taxon>Geobacterales</taxon>
        <taxon>Geobacteraceae</taxon>
        <taxon>Geotalea</taxon>
    </lineage>
</organism>
<keyword evidence="2" id="KW-0004">4Fe-4S</keyword>
<keyword evidence="9" id="KW-1185">Reference proteome</keyword>
<keyword evidence="3" id="KW-0949">S-adenosyl-L-methionine</keyword>
<dbReference type="GO" id="GO:0003824">
    <property type="term" value="F:catalytic activity"/>
    <property type="evidence" value="ECO:0007669"/>
    <property type="project" value="InterPro"/>
</dbReference>
<dbReference type="InterPro" id="IPR058240">
    <property type="entry name" value="rSAM_sf"/>
</dbReference>
<dbReference type="CDD" id="cd01335">
    <property type="entry name" value="Radical_SAM"/>
    <property type="match status" value="1"/>
</dbReference>
<dbReference type="SFLD" id="SFLDG01067">
    <property type="entry name" value="SPASM/twitch_domain_containing"/>
    <property type="match status" value="1"/>
</dbReference>
<evidence type="ECO:0000256" key="4">
    <source>
        <dbReference type="ARBA" id="ARBA00022723"/>
    </source>
</evidence>
<dbReference type="KEGG" id="geo:Geob_3327"/>
<evidence type="ECO:0000313" key="8">
    <source>
        <dbReference type="EMBL" id="ACM21670.1"/>
    </source>
</evidence>
<dbReference type="PROSITE" id="PS01305">
    <property type="entry name" value="MOAA_NIFB_PQQE"/>
    <property type="match status" value="1"/>
</dbReference>
<dbReference type="GO" id="GO:0051539">
    <property type="term" value="F:4 iron, 4 sulfur cluster binding"/>
    <property type="evidence" value="ECO:0007669"/>
    <property type="project" value="UniProtKB-KW"/>
</dbReference>
<accession>B9M4Y6</accession>
<keyword evidence="5" id="KW-0408">Iron</keyword>
<keyword evidence="4" id="KW-0479">Metal-binding</keyword>